<feature type="transmembrane region" description="Helical" evidence="7">
    <location>
        <begin position="104"/>
        <end position="126"/>
    </location>
</feature>
<keyword evidence="11" id="KW-1185">Reference proteome</keyword>
<dbReference type="Pfam" id="PF01529">
    <property type="entry name" value="DHHC"/>
    <property type="match status" value="1"/>
</dbReference>
<comment type="domain">
    <text evidence="7">The DHHC domain is required for palmitoyltransferase activity.</text>
</comment>
<evidence type="ECO:0000256" key="2">
    <source>
        <dbReference type="ARBA" id="ARBA00022679"/>
    </source>
</evidence>
<feature type="domain" description="Palmitoyltransferase DHHC" evidence="9">
    <location>
        <begin position="180"/>
        <end position="304"/>
    </location>
</feature>
<keyword evidence="4 7" id="KW-1133">Transmembrane helix</keyword>
<protein>
    <recommendedName>
        <fullName evidence="7">Palmitoyltransferase</fullName>
        <ecNumber evidence="7">2.3.1.225</ecNumber>
    </recommendedName>
</protein>
<gene>
    <name evidence="10" type="ORF">CYCCA115_LOCUS19262</name>
</gene>
<evidence type="ECO:0000256" key="6">
    <source>
        <dbReference type="ARBA" id="ARBA00023315"/>
    </source>
</evidence>
<comment type="caution">
    <text evidence="10">The sequence shown here is derived from an EMBL/GenBank/DDBJ whole genome shotgun (WGS) entry which is preliminary data.</text>
</comment>
<evidence type="ECO:0000313" key="11">
    <source>
        <dbReference type="Proteomes" id="UP001295423"/>
    </source>
</evidence>
<dbReference type="InterPro" id="IPR001594">
    <property type="entry name" value="Palmitoyltrfase_DHHC"/>
</dbReference>
<feature type="region of interest" description="Disordered" evidence="8">
    <location>
        <begin position="1"/>
        <end position="23"/>
    </location>
</feature>
<keyword evidence="5 7" id="KW-0472">Membrane</keyword>
<dbReference type="EC" id="2.3.1.225" evidence="7"/>
<feature type="transmembrane region" description="Helical" evidence="7">
    <location>
        <begin position="262"/>
        <end position="292"/>
    </location>
</feature>
<comment type="catalytic activity">
    <reaction evidence="7">
        <text>L-cysteinyl-[protein] + hexadecanoyl-CoA = S-hexadecanoyl-L-cysteinyl-[protein] + CoA</text>
        <dbReference type="Rhea" id="RHEA:36683"/>
        <dbReference type="Rhea" id="RHEA-COMP:10131"/>
        <dbReference type="Rhea" id="RHEA-COMP:11032"/>
        <dbReference type="ChEBI" id="CHEBI:29950"/>
        <dbReference type="ChEBI" id="CHEBI:57287"/>
        <dbReference type="ChEBI" id="CHEBI:57379"/>
        <dbReference type="ChEBI" id="CHEBI:74151"/>
        <dbReference type="EC" id="2.3.1.225"/>
    </reaction>
</comment>
<dbReference type="InterPro" id="IPR039859">
    <property type="entry name" value="PFA4/ZDH16/20/ERF2-like"/>
</dbReference>
<dbReference type="PROSITE" id="PS50216">
    <property type="entry name" value="DHHC"/>
    <property type="match status" value="1"/>
</dbReference>
<dbReference type="Proteomes" id="UP001295423">
    <property type="component" value="Unassembled WGS sequence"/>
</dbReference>
<dbReference type="GO" id="GO:0016020">
    <property type="term" value="C:membrane"/>
    <property type="evidence" value="ECO:0007669"/>
    <property type="project" value="UniProtKB-SubCell"/>
</dbReference>
<dbReference type="GO" id="GO:0019706">
    <property type="term" value="F:protein-cysteine S-palmitoyltransferase activity"/>
    <property type="evidence" value="ECO:0007669"/>
    <property type="project" value="UniProtKB-EC"/>
</dbReference>
<evidence type="ECO:0000259" key="9">
    <source>
        <dbReference type="Pfam" id="PF01529"/>
    </source>
</evidence>
<reference evidence="10" key="1">
    <citation type="submission" date="2023-08" db="EMBL/GenBank/DDBJ databases">
        <authorList>
            <person name="Audoor S."/>
            <person name="Bilcke G."/>
        </authorList>
    </citation>
    <scope>NUCLEOTIDE SEQUENCE</scope>
</reference>
<evidence type="ECO:0000256" key="4">
    <source>
        <dbReference type="ARBA" id="ARBA00022989"/>
    </source>
</evidence>
<keyword evidence="6 7" id="KW-0012">Acyltransferase</keyword>
<accession>A0AAD2G3K5</accession>
<evidence type="ECO:0000256" key="3">
    <source>
        <dbReference type="ARBA" id="ARBA00022692"/>
    </source>
</evidence>
<dbReference type="AlphaFoldDB" id="A0AAD2G3K5"/>
<evidence type="ECO:0000256" key="7">
    <source>
        <dbReference type="RuleBase" id="RU079119"/>
    </source>
</evidence>
<evidence type="ECO:0000313" key="10">
    <source>
        <dbReference type="EMBL" id="CAJ1961569.1"/>
    </source>
</evidence>
<sequence length="362" mass="40726">MSFTQAEVAPLVGGRRESNVPRRRVPQHVPTFEQSMYSVDASEKMDRRSLCSRLCTQAKHDCCVGKAGELDINYYEDTYNDEPWGCTCGTSESNGIWTNHGDKVGTIMSSMVWILYMFAILTMSLLAKNNSIRPGIAMTFITLATLALASHGKTMLTDPGSIPQEAVPLPILFTKGVTTHAMCSHCQTYKPPGAHHCRICNRCISGMDHHCPWMNNCVGANNFKHFILFLCYTWTGCAYALIVFGINYFFCNSDECVFPDLVVLLVRVMTILCIMTMLFVSSMLLNVIYGIMTGIGTIDRLKKKASGTLYDAEDEPMPLKDVFGLQGYWTWFLPVDPVFEDYDRVMGYAIPDRLKRERDINV</sequence>
<comment type="subcellular location">
    <subcellularLocation>
        <location evidence="1">Membrane</location>
        <topology evidence="1">Multi-pass membrane protein</topology>
    </subcellularLocation>
</comment>
<dbReference type="EMBL" id="CAKOGP040002091">
    <property type="protein sequence ID" value="CAJ1961569.1"/>
    <property type="molecule type" value="Genomic_DNA"/>
</dbReference>
<name>A0AAD2G3K5_9STRA</name>
<dbReference type="PANTHER" id="PTHR12246">
    <property type="entry name" value="PALMITOYLTRANSFERASE ZDHHC16"/>
    <property type="match status" value="1"/>
</dbReference>
<comment type="similarity">
    <text evidence="7">Belongs to the DHHC palmitoyltransferase family.</text>
</comment>
<keyword evidence="3 7" id="KW-0812">Transmembrane</keyword>
<keyword evidence="2 7" id="KW-0808">Transferase</keyword>
<evidence type="ECO:0000256" key="5">
    <source>
        <dbReference type="ARBA" id="ARBA00023136"/>
    </source>
</evidence>
<evidence type="ECO:0000256" key="1">
    <source>
        <dbReference type="ARBA" id="ARBA00004141"/>
    </source>
</evidence>
<proteinExistence type="inferred from homology"/>
<evidence type="ECO:0000256" key="8">
    <source>
        <dbReference type="SAM" id="MobiDB-lite"/>
    </source>
</evidence>
<feature type="transmembrane region" description="Helical" evidence="7">
    <location>
        <begin position="226"/>
        <end position="250"/>
    </location>
</feature>
<organism evidence="10 11">
    <name type="scientific">Cylindrotheca closterium</name>
    <dbReference type="NCBI Taxonomy" id="2856"/>
    <lineage>
        <taxon>Eukaryota</taxon>
        <taxon>Sar</taxon>
        <taxon>Stramenopiles</taxon>
        <taxon>Ochrophyta</taxon>
        <taxon>Bacillariophyta</taxon>
        <taxon>Bacillariophyceae</taxon>
        <taxon>Bacillariophycidae</taxon>
        <taxon>Bacillariales</taxon>
        <taxon>Bacillariaceae</taxon>
        <taxon>Cylindrotheca</taxon>
    </lineage>
</organism>